<dbReference type="Gene3D" id="2.120.10.80">
    <property type="entry name" value="Kelch-type beta propeller"/>
    <property type="match status" value="2"/>
</dbReference>
<feature type="region of interest" description="Disordered" evidence="14">
    <location>
        <begin position="818"/>
        <end position="841"/>
    </location>
</feature>
<dbReference type="OMA" id="FRHTSWM"/>
<dbReference type="InterPro" id="IPR006186">
    <property type="entry name" value="Ser/Thr-sp_prot-phosphatase"/>
</dbReference>
<dbReference type="PANTHER" id="PTHR46422:SF4">
    <property type="entry name" value="SERINE_THREONINE-PROTEIN PHOSPHATASE BSL3"/>
    <property type="match status" value="1"/>
</dbReference>
<evidence type="ECO:0000256" key="13">
    <source>
        <dbReference type="RuleBase" id="RU004273"/>
    </source>
</evidence>
<dbReference type="InterPro" id="IPR029052">
    <property type="entry name" value="Metallo-depent_PP-like"/>
</dbReference>
<dbReference type="FunFam" id="3.60.21.10:FF:000008">
    <property type="entry name" value="Serine/threonine-protein phosphatase"/>
    <property type="match status" value="1"/>
</dbReference>
<dbReference type="KEGG" id="tet:TTHERM_00623060"/>
<dbReference type="Pfam" id="PF00149">
    <property type="entry name" value="Metallophos"/>
    <property type="match status" value="1"/>
</dbReference>
<keyword evidence="9" id="KW-0464">Manganese</keyword>
<keyword evidence="7 13" id="KW-0378">Hydrolase</keyword>
<dbReference type="RefSeq" id="XP_001022531.2">
    <property type="nucleotide sequence ID" value="XM_001022531.2"/>
</dbReference>
<dbReference type="AlphaFoldDB" id="Q240X8"/>
<dbReference type="PIRSF" id="PIRSF036363">
    <property type="entry name" value="PPP_BSU1"/>
    <property type="match status" value="1"/>
</dbReference>
<dbReference type="PRINTS" id="PR00114">
    <property type="entry name" value="STPHPHTASE"/>
</dbReference>
<evidence type="ECO:0000256" key="8">
    <source>
        <dbReference type="ARBA" id="ARBA00022912"/>
    </source>
</evidence>
<accession>Q240X8</accession>
<comment type="similarity">
    <text evidence="3">Belongs to the PPP phosphatase family. BSU subfamily.</text>
</comment>
<keyword evidence="4" id="KW-0880">Kelch repeat</keyword>
<comment type="subcellular location">
    <subcellularLocation>
        <location evidence="2">Nucleus</location>
    </subcellularLocation>
</comment>
<evidence type="ECO:0000256" key="1">
    <source>
        <dbReference type="ARBA" id="ARBA00001936"/>
    </source>
</evidence>
<evidence type="ECO:0000256" key="6">
    <source>
        <dbReference type="ARBA" id="ARBA00022737"/>
    </source>
</evidence>
<feature type="compositionally biased region" description="Polar residues" evidence="14">
    <location>
        <begin position="342"/>
        <end position="357"/>
    </location>
</feature>
<feature type="region of interest" description="Disordered" evidence="14">
    <location>
        <begin position="342"/>
        <end position="387"/>
    </location>
</feature>
<dbReference type="InterPro" id="IPR004843">
    <property type="entry name" value="Calcineurin-like_PHP"/>
</dbReference>
<proteinExistence type="inferred from homology"/>
<dbReference type="PROSITE" id="PS00125">
    <property type="entry name" value="SER_THR_PHOSPHATASE"/>
    <property type="match status" value="1"/>
</dbReference>
<dbReference type="GO" id="GO:0004722">
    <property type="term" value="F:protein serine/threonine phosphatase activity"/>
    <property type="evidence" value="ECO:0007669"/>
    <property type="project" value="UniProtKB-EC"/>
</dbReference>
<dbReference type="eggNOG" id="KOG0374">
    <property type="taxonomic scope" value="Eukaryota"/>
</dbReference>
<keyword evidence="17" id="KW-1185">Reference proteome</keyword>
<feature type="domain" description="Serine/threonine specific protein phosphatases" evidence="15">
    <location>
        <begin position="606"/>
        <end position="611"/>
    </location>
</feature>
<feature type="compositionally biased region" description="Low complexity" evidence="14">
    <location>
        <begin position="358"/>
        <end position="375"/>
    </location>
</feature>
<dbReference type="EMBL" id="GG662540">
    <property type="protein sequence ID" value="EAS02286.2"/>
    <property type="molecule type" value="Genomic_DNA"/>
</dbReference>
<evidence type="ECO:0000256" key="10">
    <source>
        <dbReference type="ARBA" id="ARBA00023242"/>
    </source>
</evidence>
<name>Q240X8_TETTS</name>
<keyword evidence="10" id="KW-0539">Nucleus</keyword>
<dbReference type="OrthoDB" id="309851at2759"/>
<evidence type="ECO:0000256" key="11">
    <source>
        <dbReference type="ARBA" id="ARBA00047761"/>
    </source>
</evidence>
<dbReference type="eggNOG" id="KOG0379">
    <property type="taxonomic scope" value="Eukaryota"/>
</dbReference>
<dbReference type="InterPro" id="IPR015915">
    <property type="entry name" value="Kelch-typ_b-propeller"/>
</dbReference>
<keyword evidence="5" id="KW-0479">Metal-binding</keyword>
<gene>
    <name evidence="16" type="ORF">TTHERM_00623060</name>
</gene>
<dbReference type="STRING" id="312017.Q240X8"/>
<evidence type="ECO:0000313" key="17">
    <source>
        <dbReference type="Proteomes" id="UP000009168"/>
    </source>
</evidence>
<dbReference type="Proteomes" id="UP000009168">
    <property type="component" value="Unassembled WGS sequence"/>
</dbReference>
<comment type="catalytic activity">
    <reaction evidence="11">
        <text>O-phospho-L-seryl-[protein] + H2O = L-seryl-[protein] + phosphate</text>
        <dbReference type="Rhea" id="RHEA:20629"/>
        <dbReference type="Rhea" id="RHEA-COMP:9863"/>
        <dbReference type="Rhea" id="RHEA-COMP:11604"/>
        <dbReference type="ChEBI" id="CHEBI:15377"/>
        <dbReference type="ChEBI" id="CHEBI:29999"/>
        <dbReference type="ChEBI" id="CHEBI:43474"/>
        <dbReference type="ChEBI" id="CHEBI:83421"/>
        <dbReference type="EC" id="3.1.3.16"/>
    </reaction>
</comment>
<dbReference type="InterPro" id="IPR012391">
    <property type="entry name" value="Ser/Thr_prot_Pase_BSU1"/>
</dbReference>
<evidence type="ECO:0000313" key="16">
    <source>
        <dbReference type="EMBL" id="EAS02286.2"/>
    </source>
</evidence>
<organism evidence="16 17">
    <name type="scientific">Tetrahymena thermophila (strain SB210)</name>
    <dbReference type="NCBI Taxonomy" id="312017"/>
    <lineage>
        <taxon>Eukaryota</taxon>
        <taxon>Sar</taxon>
        <taxon>Alveolata</taxon>
        <taxon>Ciliophora</taxon>
        <taxon>Intramacronucleata</taxon>
        <taxon>Oligohymenophorea</taxon>
        <taxon>Hymenostomatida</taxon>
        <taxon>Tetrahymenina</taxon>
        <taxon>Tetrahymenidae</taxon>
        <taxon>Tetrahymena</taxon>
    </lineage>
</organism>
<dbReference type="EC" id="3.1.3.16" evidence="13"/>
<evidence type="ECO:0000256" key="2">
    <source>
        <dbReference type="ARBA" id="ARBA00004123"/>
    </source>
</evidence>
<dbReference type="HOGENOM" id="CLU_004962_7_1_1"/>
<keyword evidence="8" id="KW-0904">Protein phosphatase</keyword>
<evidence type="ECO:0000256" key="3">
    <source>
        <dbReference type="ARBA" id="ARBA00005671"/>
    </source>
</evidence>
<dbReference type="SUPFAM" id="SSF117281">
    <property type="entry name" value="Kelch motif"/>
    <property type="match status" value="1"/>
</dbReference>
<dbReference type="PANTHER" id="PTHR46422">
    <property type="entry name" value="SERINE/THREONINE-PROTEIN PHOSPHATASE BSL3"/>
    <property type="match status" value="1"/>
</dbReference>
<sequence length="841" mass="94011">MEKLEALGTMPQARFGHTITFITKGKAILFGGATGDTGRFSITGETYSFDVQTRIWKKIDTTGAQPSPRAAHAAVAVEINQIVVYGGATGGGSLASDDLYLLDLRGSDDTGLWTIVPVVGQTPGRRYGHTITYTKPYLVVFGGNTGQEPVNDCWYLNVEKSPFNWSKIDGSKQENPRVRVYHSASLCQQGSANGMVVIFGGRSNDQSALSDTWGLRRHRDGRWDWVRAPSKGDKDQPTGRYQHSSAFLGKLLLIIGGRTNNVGEHLGMEVYDTETSEWLRFNSIQRFRHGSWIVDNSVYVYGGFELESPNIPTDQITRINLLKIFQSNSDLTNKVIQYTNNSNNSTLPSQPHSPISPSLNDSSTNANSNNSSIRSGFSTPNTSPSIQGPVSPVLMAQQQMPGGSYTMGGIQNPNKPNNLAPMKQTTLGGGQIQSKPLTFLPALQADETNKMSDMKKKGKVNNMINYSNNGIYKNPTDTSAIHHQFIQHLLQPKMFINLPENVIFRFTSQQIIELCDKAEDIIRQQPMVLRVRAPLKIFGDIHGQYSDLMRFFDLWGSPCENGQDGDIESFDYLFLGDFVDRGSHSLETICLLLALKVKYPNQIHLIRGNHEDKWINNGFGFSDECNHRLGEDPSDDDSVFNRVNRLFEWLPLATIIEDKIICLHGGIGSSLHYIHEIENLQRPLEVIHEVNTPDQQLVVDILWSDPTESDQELGIHPNSIRDPVGSGNIVKFGPDRVNQFLQTNNLSMIIRAHECVMDGFERFAGGKLITVFSATDYCGRHKNAGAVLILRNNFEIIPKLIYPSEAAQQHYWIEDDEALKKRPPTPPRWVNNNNNIRKSYD</sequence>
<dbReference type="InParanoid" id="Q240X8"/>
<evidence type="ECO:0000256" key="9">
    <source>
        <dbReference type="ARBA" id="ARBA00023211"/>
    </source>
</evidence>
<evidence type="ECO:0000256" key="5">
    <source>
        <dbReference type="ARBA" id="ARBA00022723"/>
    </source>
</evidence>
<dbReference type="Pfam" id="PF24681">
    <property type="entry name" value="Kelch_KLHDC2_KLHL20_DRC7"/>
    <property type="match status" value="1"/>
</dbReference>
<dbReference type="InterPro" id="IPR041758">
    <property type="entry name" value="MPP_BSL_C"/>
</dbReference>
<reference evidence="17" key="1">
    <citation type="journal article" date="2006" name="PLoS Biol.">
        <title>Macronuclear genome sequence of the ciliate Tetrahymena thermophila, a model eukaryote.</title>
        <authorList>
            <person name="Eisen J.A."/>
            <person name="Coyne R.S."/>
            <person name="Wu M."/>
            <person name="Wu D."/>
            <person name="Thiagarajan M."/>
            <person name="Wortman J.R."/>
            <person name="Badger J.H."/>
            <person name="Ren Q."/>
            <person name="Amedeo P."/>
            <person name="Jones K.M."/>
            <person name="Tallon L.J."/>
            <person name="Delcher A.L."/>
            <person name="Salzberg S.L."/>
            <person name="Silva J.C."/>
            <person name="Haas B.J."/>
            <person name="Majoros W.H."/>
            <person name="Farzad M."/>
            <person name="Carlton J.M."/>
            <person name="Smith R.K. Jr."/>
            <person name="Garg J."/>
            <person name="Pearlman R.E."/>
            <person name="Karrer K.M."/>
            <person name="Sun L."/>
            <person name="Manning G."/>
            <person name="Elde N.C."/>
            <person name="Turkewitz A.P."/>
            <person name="Asai D.J."/>
            <person name="Wilkes D.E."/>
            <person name="Wang Y."/>
            <person name="Cai H."/>
            <person name="Collins K."/>
            <person name="Stewart B.A."/>
            <person name="Lee S.R."/>
            <person name="Wilamowska K."/>
            <person name="Weinberg Z."/>
            <person name="Ruzzo W.L."/>
            <person name="Wloga D."/>
            <person name="Gaertig J."/>
            <person name="Frankel J."/>
            <person name="Tsao C.-C."/>
            <person name="Gorovsky M.A."/>
            <person name="Keeling P.J."/>
            <person name="Waller R.F."/>
            <person name="Patron N.J."/>
            <person name="Cherry J.M."/>
            <person name="Stover N.A."/>
            <person name="Krieger C.J."/>
            <person name="del Toro C."/>
            <person name="Ryder H.F."/>
            <person name="Williamson S.C."/>
            <person name="Barbeau R.A."/>
            <person name="Hamilton E.P."/>
            <person name="Orias E."/>
        </authorList>
    </citation>
    <scope>NUCLEOTIDE SEQUENCE [LARGE SCALE GENOMIC DNA]</scope>
    <source>
        <strain evidence="17">SB210</strain>
    </source>
</reference>
<dbReference type="GeneID" id="7822930"/>
<feature type="compositionally biased region" description="Polar residues" evidence="14">
    <location>
        <begin position="830"/>
        <end position="841"/>
    </location>
</feature>
<evidence type="ECO:0000256" key="12">
    <source>
        <dbReference type="ARBA" id="ARBA00048336"/>
    </source>
</evidence>
<protein>
    <recommendedName>
        <fullName evidence="13">Serine/threonine-protein phosphatase</fullName>
        <ecNumber evidence="13">3.1.3.16</ecNumber>
    </recommendedName>
</protein>
<evidence type="ECO:0000256" key="4">
    <source>
        <dbReference type="ARBA" id="ARBA00022441"/>
    </source>
</evidence>
<evidence type="ECO:0000256" key="7">
    <source>
        <dbReference type="ARBA" id="ARBA00022801"/>
    </source>
</evidence>
<dbReference type="SUPFAM" id="SSF56300">
    <property type="entry name" value="Metallo-dependent phosphatases"/>
    <property type="match status" value="1"/>
</dbReference>
<dbReference type="GO" id="GO:0005886">
    <property type="term" value="C:plasma membrane"/>
    <property type="evidence" value="ECO:0007669"/>
    <property type="project" value="UniProtKB-ARBA"/>
</dbReference>
<dbReference type="SMART" id="SM00156">
    <property type="entry name" value="PP2Ac"/>
    <property type="match status" value="1"/>
</dbReference>
<evidence type="ECO:0000259" key="15">
    <source>
        <dbReference type="PROSITE" id="PS00125"/>
    </source>
</evidence>
<keyword evidence="6" id="KW-0677">Repeat</keyword>
<dbReference type="Gene3D" id="3.60.21.10">
    <property type="match status" value="1"/>
</dbReference>
<comment type="cofactor">
    <cofactor evidence="1">
        <name>Mn(2+)</name>
        <dbReference type="ChEBI" id="CHEBI:29035"/>
    </cofactor>
</comment>
<feature type="compositionally biased region" description="Polar residues" evidence="14">
    <location>
        <begin position="376"/>
        <end position="387"/>
    </location>
</feature>
<dbReference type="GO" id="GO:0046872">
    <property type="term" value="F:metal ion binding"/>
    <property type="evidence" value="ECO:0007669"/>
    <property type="project" value="UniProtKB-KW"/>
</dbReference>
<dbReference type="CDD" id="cd07419">
    <property type="entry name" value="MPP_Bsu1_C"/>
    <property type="match status" value="1"/>
</dbReference>
<dbReference type="GO" id="GO:0005634">
    <property type="term" value="C:nucleus"/>
    <property type="evidence" value="ECO:0007669"/>
    <property type="project" value="UniProtKB-SubCell"/>
</dbReference>
<evidence type="ECO:0000256" key="14">
    <source>
        <dbReference type="SAM" id="MobiDB-lite"/>
    </source>
</evidence>
<dbReference type="GO" id="GO:0009742">
    <property type="term" value="P:brassinosteroid mediated signaling pathway"/>
    <property type="evidence" value="ECO:0007669"/>
    <property type="project" value="InterPro"/>
</dbReference>
<comment type="catalytic activity">
    <reaction evidence="12 13">
        <text>O-phospho-L-threonyl-[protein] + H2O = L-threonyl-[protein] + phosphate</text>
        <dbReference type="Rhea" id="RHEA:47004"/>
        <dbReference type="Rhea" id="RHEA-COMP:11060"/>
        <dbReference type="Rhea" id="RHEA-COMP:11605"/>
        <dbReference type="ChEBI" id="CHEBI:15377"/>
        <dbReference type="ChEBI" id="CHEBI:30013"/>
        <dbReference type="ChEBI" id="CHEBI:43474"/>
        <dbReference type="ChEBI" id="CHEBI:61977"/>
        <dbReference type="EC" id="3.1.3.16"/>
    </reaction>
</comment>